<accession>A0A5B9D9B9</accession>
<sequence length="255" mass="29679">MERNGRKDFKGSTRPKDKKFNKQRKNPPKKKSKSYNNRNLMRETKFVTLNSTNIQMIRDYFKTIALNLYDLFAQSNNYVLYQFEGKTRDVFLVPTSMSKMVKKLSRDLPLMHAGIHLGYVRPKRTHSGYVRAFFLSYEGGRFIYDFIVNDHPELLKDIQTIKLNGKGERSFLYGSDIDFEDALSNTSKLIKKKIIFVINQNDNYIGIALLLVKQAGQKKPEEPGQKKWDVHSRSQNFNVSLINLTDAGYYLRRGG</sequence>
<feature type="compositionally biased region" description="Basic and acidic residues" evidence="1">
    <location>
        <begin position="1"/>
        <end position="20"/>
    </location>
</feature>
<dbReference type="InterPro" id="IPR005155">
    <property type="entry name" value="UPF0113_PUA"/>
</dbReference>
<keyword evidence="4" id="KW-1185">Reference proteome</keyword>
<feature type="region of interest" description="Disordered" evidence="1">
    <location>
        <begin position="1"/>
        <end position="37"/>
    </location>
</feature>
<evidence type="ECO:0000256" key="1">
    <source>
        <dbReference type="SAM" id="MobiDB-lite"/>
    </source>
</evidence>
<gene>
    <name evidence="3" type="ORF">DSAG12_01272</name>
</gene>
<feature type="compositionally biased region" description="Basic residues" evidence="1">
    <location>
        <begin position="21"/>
        <end position="33"/>
    </location>
</feature>
<evidence type="ECO:0000313" key="3">
    <source>
        <dbReference type="EMBL" id="QEE15447.1"/>
    </source>
</evidence>
<dbReference type="RefSeq" id="WP_147662355.1">
    <property type="nucleotide sequence ID" value="NZ_CP042905.2"/>
</dbReference>
<name>A0A5B9D9B9_9ARCH</name>
<feature type="domain" description="UPF0113" evidence="2">
    <location>
        <begin position="161"/>
        <end position="253"/>
    </location>
</feature>
<evidence type="ECO:0000259" key="2">
    <source>
        <dbReference type="Pfam" id="PF03657"/>
    </source>
</evidence>
<dbReference type="Proteomes" id="UP000321408">
    <property type="component" value="Chromosome"/>
</dbReference>
<dbReference type="Gene3D" id="2.30.130.10">
    <property type="entry name" value="PUA domain"/>
    <property type="match status" value="1"/>
</dbReference>
<organism evidence="3 4">
    <name type="scientific">Promethearchaeum syntrophicum</name>
    <dbReference type="NCBI Taxonomy" id="2594042"/>
    <lineage>
        <taxon>Archaea</taxon>
        <taxon>Promethearchaeati</taxon>
        <taxon>Promethearchaeota</taxon>
        <taxon>Promethearchaeia</taxon>
        <taxon>Promethearchaeales</taxon>
        <taxon>Promethearchaeaceae</taxon>
        <taxon>Promethearchaeum</taxon>
    </lineage>
</organism>
<dbReference type="AlphaFoldDB" id="A0A5B9D9B9"/>
<evidence type="ECO:0000313" key="4">
    <source>
        <dbReference type="Proteomes" id="UP000321408"/>
    </source>
</evidence>
<dbReference type="EMBL" id="CP042905">
    <property type="protein sequence ID" value="QEE15447.1"/>
    <property type="molecule type" value="Genomic_DNA"/>
</dbReference>
<dbReference type="GO" id="GO:0003723">
    <property type="term" value="F:RNA binding"/>
    <property type="evidence" value="ECO:0007669"/>
    <property type="project" value="InterPro"/>
</dbReference>
<dbReference type="Pfam" id="PF03657">
    <property type="entry name" value="UPF0113"/>
    <property type="match status" value="1"/>
</dbReference>
<protein>
    <recommendedName>
        <fullName evidence="2">UPF0113 domain-containing protein</fullName>
    </recommendedName>
</protein>
<reference evidence="3 4" key="1">
    <citation type="journal article" date="2020" name="Nature">
        <title>Isolation of an archaeon at the prokaryote-eukaryote interface.</title>
        <authorList>
            <person name="Imachi H."/>
            <person name="Nobu M.K."/>
            <person name="Nakahara N."/>
            <person name="Morono Y."/>
            <person name="Ogawara M."/>
            <person name="Takaki Y."/>
            <person name="Takano Y."/>
            <person name="Uematsu K."/>
            <person name="Ikuta T."/>
            <person name="Ito M."/>
            <person name="Matsui Y."/>
            <person name="Miyazaki M."/>
            <person name="Murata K."/>
            <person name="Saito Y."/>
            <person name="Sakai S."/>
            <person name="Song C."/>
            <person name="Tasumi E."/>
            <person name="Yamanaka Y."/>
            <person name="Yamaguchi T."/>
            <person name="Kamagata Y."/>
            <person name="Tamaki H."/>
            <person name="Takai K."/>
        </authorList>
    </citation>
    <scope>NUCLEOTIDE SEQUENCE [LARGE SCALE GENOMIC DNA]</scope>
    <source>
        <strain evidence="3 4">MK-D1</strain>
    </source>
</reference>
<dbReference type="KEGG" id="psyt:DSAG12_01272"/>
<dbReference type="InterPro" id="IPR036974">
    <property type="entry name" value="PUA_sf"/>
</dbReference>
<reference evidence="3 4" key="2">
    <citation type="journal article" date="2024" name="Int. J. Syst. Evol. Microbiol.">
        <title>Promethearchaeum syntrophicum gen. nov., sp. nov., an anaerobic, obligately syntrophic archaeon, the first isolate of the lineage 'Asgard' archaea, and proposal of the new archaeal phylum Promethearchaeota phyl. nov. and kingdom Promethearchaeati regn. nov.</title>
        <authorList>
            <person name="Imachi H."/>
            <person name="Nobu M.K."/>
            <person name="Kato S."/>
            <person name="Takaki Y."/>
            <person name="Miyazaki M."/>
            <person name="Miyata M."/>
            <person name="Ogawara M."/>
            <person name="Saito Y."/>
            <person name="Sakai S."/>
            <person name="Tahara Y.O."/>
            <person name="Takano Y."/>
            <person name="Tasumi E."/>
            <person name="Uematsu K."/>
            <person name="Yoshimura T."/>
            <person name="Itoh T."/>
            <person name="Ohkuma M."/>
            <person name="Takai K."/>
        </authorList>
    </citation>
    <scope>NUCLEOTIDE SEQUENCE [LARGE SCALE GENOMIC DNA]</scope>
    <source>
        <strain evidence="3 4">MK-D1</strain>
    </source>
</reference>
<proteinExistence type="predicted"/>
<dbReference type="GeneID" id="41329264"/>